<evidence type="ECO:0000313" key="2">
    <source>
        <dbReference type="EMBL" id="VTJ89222.1"/>
    </source>
</evidence>
<feature type="non-terminal residue" evidence="2">
    <location>
        <position position="1"/>
    </location>
</feature>
<reference evidence="2" key="1">
    <citation type="submission" date="2019-04" db="EMBL/GenBank/DDBJ databases">
        <authorList>
            <person name="Alioto T."/>
            <person name="Alioto T."/>
        </authorList>
    </citation>
    <scope>NUCLEOTIDE SEQUENCE [LARGE SCALE GENOMIC DNA]</scope>
</reference>
<dbReference type="Proteomes" id="UP000335636">
    <property type="component" value="Unassembled WGS sequence"/>
</dbReference>
<accession>A0A5E4D7R9</accession>
<dbReference type="EMBL" id="CABDUW010003414">
    <property type="protein sequence ID" value="VTJ89222.1"/>
    <property type="molecule type" value="Genomic_DNA"/>
</dbReference>
<gene>
    <name evidence="2" type="ORF">MONAX_5E038614</name>
</gene>
<evidence type="ECO:0000256" key="1">
    <source>
        <dbReference type="SAM" id="MobiDB-lite"/>
    </source>
</evidence>
<organism evidence="2 3">
    <name type="scientific">Marmota monax</name>
    <name type="common">Woodchuck</name>
    <dbReference type="NCBI Taxonomy" id="9995"/>
    <lineage>
        <taxon>Eukaryota</taxon>
        <taxon>Metazoa</taxon>
        <taxon>Chordata</taxon>
        <taxon>Craniata</taxon>
        <taxon>Vertebrata</taxon>
        <taxon>Euteleostomi</taxon>
        <taxon>Mammalia</taxon>
        <taxon>Eutheria</taxon>
        <taxon>Euarchontoglires</taxon>
        <taxon>Glires</taxon>
        <taxon>Rodentia</taxon>
        <taxon>Sciuromorpha</taxon>
        <taxon>Sciuridae</taxon>
        <taxon>Xerinae</taxon>
        <taxon>Marmotini</taxon>
        <taxon>Marmota</taxon>
    </lineage>
</organism>
<feature type="compositionally biased region" description="Low complexity" evidence="1">
    <location>
        <begin position="28"/>
        <end position="38"/>
    </location>
</feature>
<comment type="caution">
    <text evidence="2">The sequence shown here is derived from an EMBL/GenBank/DDBJ whole genome shotgun (WGS) entry which is preliminary data.</text>
</comment>
<feature type="compositionally biased region" description="Basic and acidic residues" evidence="1">
    <location>
        <begin position="1"/>
        <end position="12"/>
    </location>
</feature>
<proteinExistence type="predicted"/>
<feature type="region of interest" description="Disordered" evidence="1">
    <location>
        <begin position="1"/>
        <end position="77"/>
    </location>
</feature>
<name>A0A5E4D7R9_MARMO</name>
<sequence>DPLRSSRLKAGERAAAAAASAPMPPHSSSPGPALLLPSGQRGATGGLAVAAGPQRPLATQDRRRDGRTTGPYGLSDR</sequence>
<keyword evidence="3" id="KW-1185">Reference proteome</keyword>
<evidence type="ECO:0000313" key="3">
    <source>
        <dbReference type="Proteomes" id="UP000335636"/>
    </source>
</evidence>
<protein>
    <submittedName>
        <fullName evidence="2">Uncharacterized protein</fullName>
    </submittedName>
</protein>
<dbReference type="AlphaFoldDB" id="A0A5E4D7R9"/>